<comment type="caution">
    <text evidence="2">The sequence shown here is derived from an EMBL/GenBank/DDBJ whole genome shotgun (WGS) entry which is preliminary data.</text>
</comment>
<evidence type="ECO:0000313" key="3">
    <source>
        <dbReference type="Proteomes" id="UP000585681"/>
    </source>
</evidence>
<reference evidence="2" key="1">
    <citation type="submission" date="2020-08" db="EMBL/GenBank/DDBJ databases">
        <title>Genomic Encyclopedia of Type Strains, Phase IV (KMG-IV): sequencing the most valuable type-strain genomes for metagenomic binning, comparative biology and taxonomic classification.</title>
        <authorList>
            <person name="Goeker M."/>
        </authorList>
    </citation>
    <scope>NUCLEOTIDE SEQUENCE [LARGE SCALE GENOMIC DNA]</scope>
    <source>
        <strain evidence="2">DSM 105040</strain>
    </source>
</reference>
<dbReference type="AlphaFoldDB" id="A0A840C907"/>
<keyword evidence="1" id="KW-1133">Transmembrane helix</keyword>
<feature type="transmembrane region" description="Helical" evidence="1">
    <location>
        <begin position="6"/>
        <end position="24"/>
    </location>
</feature>
<feature type="transmembrane region" description="Helical" evidence="1">
    <location>
        <begin position="36"/>
        <end position="54"/>
    </location>
</feature>
<evidence type="ECO:0000313" key="2">
    <source>
        <dbReference type="EMBL" id="MBB4022474.1"/>
    </source>
</evidence>
<name>A0A840C907_9RHOB</name>
<organism evidence="2 3">
    <name type="scientific">Actibacterium naphthalenivorans</name>
    <dbReference type="NCBI Taxonomy" id="1614693"/>
    <lineage>
        <taxon>Bacteria</taxon>
        <taxon>Pseudomonadati</taxon>
        <taxon>Pseudomonadota</taxon>
        <taxon>Alphaproteobacteria</taxon>
        <taxon>Rhodobacterales</taxon>
        <taxon>Roseobacteraceae</taxon>
        <taxon>Actibacterium</taxon>
    </lineage>
</organism>
<evidence type="ECO:0008006" key="4">
    <source>
        <dbReference type="Google" id="ProtNLM"/>
    </source>
</evidence>
<keyword evidence="1" id="KW-0812">Transmembrane</keyword>
<accession>A0A840C907</accession>
<gene>
    <name evidence="2" type="ORF">GGR17_002293</name>
</gene>
<evidence type="ECO:0000256" key="1">
    <source>
        <dbReference type="SAM" id="Phobius"/>
    </source>
</evidence>
<proteinExistence type="predicted"/>
<keyword evidence="3" id="KW-1185">Reference proteome</keyword>
<dbReference type="EMBL" id="JACIEQ010000003">
    <property type="protein sequence ID" value="MBB4022474.1"/>
    <property type="molecule type" value="Genomic_DNA"/>
</dbReference>
<keyword evidence="1" id="KW-0472">Membrane</keyword>
<feature type="transmembrane region" description="Helical" evidence="1">
    <location>
        <begin position="60"/>
        <end position="85"/>
    </location>
</feature>
<protein>
    <recommendedName>
        <fullName evidence="4">Transglycosylase associated protein</fullName>
    </recommendedName>
</protein>
<dbReference type="RefSeq" id="WP_054539687.1">
    <property type="nucleotide sequence ID" value="NZ_JACIEQ010000003.1"/>
</dbReference>
<dbReference type="Proteomes" id="UP000585681">
    <property type="component" value="Unassembled WGS sequence"/>
</dbReference>
<sequence>MEVFVTLVVQLAMGIFGGQMISANRKWEDIRQTVKITAGGAGGLVLGQVVGMIVGNENSFFAMLGDAGGGLAGGAIATAIIVTIIRKLRGR</sequence>